<keyword evidence="2" id="KW-1185">Reference proteome</keyword>
<comment type="caution">
    <text evidence="1">The sequence shown here is derived from an EMBL/GenBank/DDBJ whole genome shotgun (WGS) entry which is preliminary data.</text>
</comment>
<protein>
    <submittedName>
        <fullName evidence="1">Uncharacterized protein</fullName>
    </submittedName>
</protein>
<dbReference type="Proteomes" id="UP001153148">
    <property type="component" value="Unassembled WGS sequence"/>
</dbReference>
<dbReference type="EMBL" id="CAJPIN010069981">
    <property type="protein sequence ID" value="CAG2067499.1"/>
    <property type="molecule type" value="Genomic_DNA"/>
</dbReference>
<name>A0ABN7PMU7_TIMPD</name>
<feature type="non-terminal residue" evidence="1">
    <location>
        <position position="28"/>
    </location>
</feature>
<evidence type="ECO:0000313" key="2">
    <source>
        <dbReference type="Proteomes" id="UP001153148"/>
    </source>
</evidence>
<organism evidence="1 2">
    <name type="scientific">Timema podura</name>
    <name type="common">Walking stick</name>
    <dbReference type="NCBI Taxonomy" id="61482"/>
    <lineage>
        <taxon>Eukaryota</taxon>
        <taxon>Metazoa</taxon>
        <taxon>Ecdysozoa</taxon>
        <taxon>Arthropoda</taxon>
        <taxon>Hexapoda</taxon>
        <taxon>Insecta</taxon>
        <taxon>Pterygota</taxon>
        <taxon>Neoptera</taxon>
        <taxon>Polyneoptera</taxon>
        <taxon>Phasmatodea</taxon>
        <taxon>Timematodea</taxon>
        <taxon>Timematoidea</taxon>
        <taxon>Timematidae</taxon>
        <taxon>Timema</taxon>
    </lineage>
</organism>
<reference evidence="1" key="1">
    <citation type="submission" date="2021-03" db="EMBL/GenBank/DDBJ databases">
        <authorList>
            <person name="Tran Van P."/>
        </authorList>
    </citation>
    <scope>NUCLEOTIDE SEQUENCE</scope>
</reference>
<evidence type="ECO:0000313" key="1">
    <source>
        <dbReference type="EMBL" id="CAG2067499.1"/>
    </source>
</evidence>
<sequence length="28" mass="3513">MSFHSFGRRILYPWAYTRKLPEDWENLV</sequence>
<gene>
    <name evidence="1" type="ORF">TPAB3V08_LOCUS14442</name>
</gene>
<accession>A0ABN7PMU7</accession>
<dbReference type="SUPFAM" id="SSF53187">
    <property type="entry name" value="Zn-dependent exopeptidases"/>
    <property type="match status" value="1"/>
</dbReference>
<proteinExistence type="predicted"/>